<dbReference type="Gene3D" id="3.40.50.300">
    <property type="entry name" value="P-loop containing nucleotide triphosphate hydrolases"/>
    <property type="match status" value="1"/>
</dbReference>
<sequence>MDILLSSPTKVYYCMVGHCSSLQFRLMEMAKWRPGEPSSSTSSCYYDVFLSFRGDTRKTFTDHLYTALNHAGFHTFRDEEEVEKGENITSELQKAIKQSKSAIIVFSDDYASSRWCLDELLLIMECKRTSGQIVLPLFYDVDPSQVRKQTGSFEKAFWMHEKRYKNDRNADVDKVKRWREVLKEAADLGGMVLKNEADGQESKFIQKVVKVIEDKLHRTVSSIAPYLVGLYSRVRDINQWIQDGSSKVGMVAISGMGGIGKTTIAKFVYNLNLRRFEASSFLSDIRETSKESKGLLRLQTKLLSDILKRKELKILSVDEGTVKVQVALCSKRTLVVLDDVDREGQITAILGMQSWFHPGSKIIITTRHEHLLNGQQLHKVYNVEKLDTDESFKLFSWYAFGKEIIPESFTQLSRGVINYCGGLPLALRVLGSSLSGKTAEVWESALKKLSAIPESRILEKLKISYDSLQDDHDKNLFLHIACFFAGKNQELTVAILDECGCYTKVGIENLIDRCILTVNEQNKLCMHQLLRDMGREIVRQESPKNPGRRSRLWHHRDSYSVLKDKSGTETVEGLVLDMRTFQDACSVHATIRIDDETTRSQLAVLPSISSENLINLSQDSVNNKLNLEIDAFAKMNKLRILQLSYVQLTTNYEELPCTITWLSWQGFPSSSIPNSFPLENLVALDMRYSSLVQFWKGNKFLRLLKILNLSHSHGLVETPDFTLLPNLETLILKDCGSLPELSESIGYLQRLLLLNLKDCKSLKKLPRNIKLLKFLETLNISGCSSINVPPEDLSKMKSLKVLIADGIALSQILSTTREVETWHSYFNSWVSKPKHSPEMSWISLPGTLVNLSLANCRLSDDDFPIDFSNLSSLQRVNLSGNLIRRLPVCIRGLTGLLSLRLESCKELQSLEELPGVKKLNVSYCPALQKITYQSTTVKPEQTAFADCYNLVEVEDWFKLEPLESIDYEITNTLGLYNFGTMQNTEVILVFGVLGVLYTKICPIQGFQEHGIYNIFLPGQEVPSWFSHKNNGSSISFTVPSLPNLKIRGLNICSVYSHLDNEDYWCGNIFCDEKALLPHPLFTKISNKSKCLEWIYGPSCFGIPEDAEYMIWLSHWKFGNHLEAGDEVCVSIIADSGFQVKECGFNIVFEQEENIARPSDLCSTDMDLSAFHEVNEGVFFMCDPALSAVYDSSSAAWSEYLFGDSDESLGKILVSFFLLYNILTKEKITSLRDFDFLLSCLACPTYSEEEMNLEPAEQGEDKDRRCWIGFKVSKAIAIAAMLFLSLAFVSRKSLSMWKKQRPKKLT</sequence>
<dbReference type="Gene3D" id="3.40.50.10140">
    <property type="entry name" value="Toll/interleukin-1 receptor homology (TIR) domain"/>
    <property type="match status" value="1"/>
</dbReference>
<dbReference type="Proteomes" id="UP001630127">
    <property type="component" value="Unassembled WGS sequence"/>
</dbReference>
<protein>
    <recommendedName>
        <fullName evidence="1">ADP-ribosyl cyclase/cyclic ADP-ribose hydrolase</fullName>
        <ecNumber evidence="1">3.2.2.6</ecNumber>
    </recommendedName>
</protein>
<name>A0ABD2ZBN7_9GENT</name>
<comment type="caution">
    <text evidence="10">The sequence shown here is derived from an EMBL/GenBank/DDBJ whole genome shotgun (WGS) entry which is preliminary data.</text>
</comment>
<keyword evidence="8" id="KW-0472">Membrane</keyword>
<dbReference type="InterPro" id="IPR042197">
    <property type="entry name" value="Apaf_helical"/>
</dbReference>
<gene>
    <name evidence="10" type="ORF">ACH5RR_022684</name>
</gene>
<dbReference type="EMBL" id="JBJUIK010000010">
    <property type="protein sequence ID" value="KAL3515782.1"/>
    <property type="molecule type" value="Genomic_DNA"/>
</dbReference>
<dbReference type="EC" id="3.2.2.6" evidence="1"/>
<feature type="transmembrane region" description="Helical" evidence="8">
    <location>
        <begin position="1274"/>
        <end position="1293"/>
    </location>
</feature>
<dbReference type="SUPFAM" id="SSF52540">
    <property type="entry name" value="P-loop containing nucleoside triphosphate hydrolases"/>
    <property type="match status" value="1"/>
</dbReference>
<dbReference type="Pfam" id="PF00931">
    <property type="entry name" value="NB-ARC"/>
    <property type="match status" value="1"/>
</dbReference>
<dbReference type="InterPro" id="IPR027417">
    <property type="entry name" value="P-loop_NTPase"/>
</dbReference>
<keyword evidence="5" id="KW-0611">Plant defense</keyword>
<dbReference type="Gene3D" id="1.10.8.430">
    <property type="entry name" value="Helical domain of apoptotic protease-activating factors"/>
    <property type="match status" value="1"/>
</dbReference>
<evidence type="ECO:0000256" key="7">
    <source>
        <dbReference type="ARBA" id="ARBA00047304"/>
    </source>
</evidence>
<dbReference type="GO" id="GO:0006952">
    <property type="term" value="P:defense response"/>
    <property type="evidence" value="ECO:0007669"/>
    <property type="project" value="UniProtKB-KW"/>
</dbReference>
<keyword evidence="2" id="KW-0433">Leucine-rich repeat</keyword>
<dbReference type="InterPro" id="IPR045344">
    <property type="entry name" value="C-JID"/>
</dbReference>
<evidence type="ECO:0000256" key="8">
    <source>
        <dbReference type="SAM" id="Phobius"/>
    </source>
</evidence>
<evidence type="ECO:0000256" key="1">
    <source>
        <dbReference type="ARBA" id="ARBA00011982"/>
    </source>
</evidence>
<keyword evidence="6" id="KW-0520">NAD</keyword>
<evidence type="ECO:0000256" key="4">
    <source>
        <dbReference type="ARBA" id="ARBA00022801"/>
    </source>
</evidence>
<evidence type="ECO:0000313" key="11">
    <source>
        <dbReference type="Proteomes" id="UP001630127"/>
    </source>
</evidence>
<evidence type="ECO:0000256" key="2">
    <source>
        <dbReference type="ARBA" id="ARBA00022614"/>
    </source>
</evidence>
<dbReference type="InterPro" id="IPR035897">
    <property type="entry name" value="Toll_tir_struct_dom_sf"/>
</dbReference>
<keyword evidence="8" id="KW-1133">Transmembrane helix</keyword>
<dbReference type="InterPro" id="IPR032675">
    <property type="entry name" value="LRR_dom_sf"/>
</dbReference>
<dbReference type="PANTHER" id="PTHR11017:SF305">
    <property type="entry name" value="TMV RESISTANCE PROTEIN N-LIKE"/>
    <property type="match status" value="1"/>
</dbReference>
<keyword evidence="3" id="KW-0677">Repeat</keyword>
<dbReference type="PRINTS" id="PR00364">
    <property type="entry name" value="DISEASERSIST"/>
</dbReference>
<comment type="catalytic activity">
    <reaction evidence="7">
        <text>NAD(+) + H2O = ADP-D-ribose + nicotinamide + H(+)</text>
        <dbReference type="Rhea" id="RHEA:16301"/>
        <dbReference type="ChEBI" id="CHEBI:15377"/>
        <dbReference type="ChEBI" id="CHEBI:15378"/>
        <dbReference type="ChEBI" id="CHEBI:17154"/>
        <dbReference type="ChEBI" id="CHEBI:57540"/>
        <dbReference type="ChEBI" id="CHEBI:57967"/>
        <dbReference type="EC" id="3.2.2.6"/>
    </reaction>
    <physiologicalReaction direction="left-to-right" evidence="7">
        <dbReference type="Rhea" id="RHEA:16302"/>
    </physiologicalReaction>
</comment>
<keyword evidence="4" id="KW-0378">Hydrolase</keyword>
<evidence type="ECO:0000256" key="6">
    <source>
        <dbReference type="ARBA" id="ARBA00023027"/>
    </source>
</evidence>
<feature type="domain" description="TIR" evidence="9">
    <location>
        <begin position="44"/>
        <end position="216"/>
    </location>
</feature>
<dbReference type="SUPFAM" id="SSF46785">
    <property type="entry name" value="Winged helix' DNA-binding domain"/>
    <property type="match status" value="1"/>
</dbReference>
<dbReference type="Pfam" id="PF23282">
    <property type="entry name" value="WHD_ROQ1"/>
    <property type="match status" value="1"/>
</dbReference>
<evidence type="ECO:0000259" key="9">
    <source>
        <dbReference type="PROSITE" id="PS50104"/>
    </source>
</evidence>
<dbReference type="InterPro" id="IPR000157">
    <property type="entry name" value="TIR_dom"/>
</dbReference>
<evidence type="ECO:0000256" key="3">
    <source>
        <dbReference type="ARBA" id="ARBA00022737"/>
    </source>
</evidence>
<organism evidence="10 11">
    <name type="scientific">Cinchona calisaya</name>
    <dbReference type="NCBI Taxonomy" id="153742"/>
    <lineage>
        <taxon>Eukaryota</taxon>
        <taxon>Viridiplantae</taxon>
        <taxon>Streptophyta</taxon>
        <taxon>Embryophyta</taxon>
        <taxon>Tracheophyta</taxon>
        <taxon>Spermatophyta</taxon>
        <taxon>Magnoliopsida</taxon>
        <taxon>eudicotyledons</taxon>
        <taxon>Gunneridae</taxon>
        <taxon>Pentapetalae</taxon>
        <taxon>asterids</taxon>
        <taxon>lamiids</taxon>
        <taxon>Gentianales</taxon>
        <taxon>Rubiaceae</taxon>
        <taxon>Cinchonoideae</taxon>
        <taxon>Cinchoneae</taxon>
        <taxon>Cinchona</taxon>
    </lineage>
</organism>
<evidence type="ECO:0000313" key="10">
    <source>
        <dbReference type="EMBL" id="KAL3515782.1"/>
    </source>
</evidence>
<reference evidence="10 11" key="1">
    <citation type="submission" date="2024-11" db="EMBL/GenBank/DDBJ databases">
        <title>A near-complete genome assembly of Cinchona calisaya.</title>
        <authorList>
            <person name="Lian D.C."/>
            <person name="Zhao X.W."/>
            <person name="Wei L."/>
        </authorList>
    </citation>
    <scope>NUCLEOTIDE SEQUENCE [LARGE SCALE GENOMIC DNA]</scope>
    <source>
        <tissue evidence="10">Nenye</tissue>
    </source>
</reference>
<dbReference type="InterPro" id="IPR058192">
    <property type="entry name" value="WHD_ROQ1-like"/>
</dbReference>
<keyword evidence="11" id="KW-1185">Reference proteome</keyword>
<dbReference type="Pfam" id="PF01582">
    <property type="entry name" value="TIR"/>
    <property type="match status" value="1"/>
</dbReference>
<dbReference type="InterPro" id="IPR044974">
    <property type="entry name" value="Disease_R_plants"/>
</dbReference>
<proteinExistence type="predicted"/>
<dbReference type="GO" id="GO:0061809">
    <property type="term" value="F:NAD+ nucleosidase activity, cyclic ADP-ribose generating"/>
    <property type="evidence" value="ECO:0007669"/>
    <property type="project" value="UniProtKB-EC"/>
</dbReference>
<dbReference type="PANTHER" id="PTHR11017">
    <property type="entry name" value="LEUCINE-RICH REPEAT-CONTAINING PROTEIN"/>
    <property type="match status" value="1"/>
</dbReference>
<dbReference type="InterPro" id="IPR036390">
    <property type="entry name" value="WH_DNA-bd_sf"/>
</dbReference>
<evidence type="ECO:0000256" key="5">
    <source>
        <dbReference type="ARBA" id="ARBA00022821"/>
    </source>
</evidence>
<dbReference type="SMART" id="SM00255">
    <property type="entry name" value="TIR"/>
    <property type="match status" value="1"/>
</dbReference>
<dbReference type="SUPFAM" id="SSF52058">
    <property type="entry name" value="L domain-like"/>
    <property type="match status" value="1"/>
</dbReference>
<dbReference type="Pfam" id="PF20160">
    <property type="entry name" value="C-JID"/>
    <property type="match status" value="1"/>
</dbReference>
<dbReference type="SUPFAM" id="SSF52200">
    <property type="entry name" value="Toll/Interleukin receptor TIR domain"/>
    <property type="match status" value="1"/>
</dbReference>
<dbReference type="PROSITE" id="PS50104">
    <property type="entry name" value="TIR"/>
    <property type="match status" value="1"/>
</dbReference>
<dbReference type="Gene3D" id="3.80.10.10">
    <property type="entry name" value="Ribonuclease Inhibitor"/>
    <property type="match status" value="2"/>
</dbReference>
<dbReference type="InterPro" id="IPR002182">
    <property type="entry name" value="NB-ARC"/>
</dbReference>
<accession>A0ABD2ZBN7</accession>
<keyword evidence="8" id="KW-0812">Transmembrane</keyword>
<dbReference type="FunFam" id="3.40.50.10140:FF:000007">
    <property type="entry name" value="Disease resistance protein (TIR-NBS-LRR class)"/>
    <property type="match status" value="1"/>
</dbReference>